<evidence type="ECO:0000313" key="4">
    <source>
        <dbReference type="EMBL" id="PLR93333.1"/>
    </source>
</evidence>
<feature type="compositionally biased region" description="Polar residues" evidence="2">
    <location>
        <begin position="165"/>
        <end position="180"/>
    </location>
</feature>
<dbReference type="Proteomes" id="UP000234951">
    <property type="component" value="Unassembled WGS sequence"/>
</dbReference>
<keyword evidence="6" id="KW-1185">Reference proteome</keyword>
<evidence type="ECO:0000256" key="2">
    <source>
        <dbReference type="SAM" id="MobiDB-lite"/>
    </source>
</evidence>
<feature type="region of interest" description="Disordered" evidence="2">
    <location>
        <begin position="158"/>
        <end position="180"/>
    </location>
</feature>
<sequence length="180" mass="20131">MAKAIKKIHRIEVNEQEKRKKDLREVEDALIDNKEAILQSLQVLHHMHERGILSVLNGLLGQGDRVLNILVKAADKPENTNAIKNLLLMVGTLGMINVQQLEPFLLKVDAGIARVAKHANTEEKTSYFDLVGALKDPEINRAVTLLLNFLKGMGQDTEEFERNTDGASPAQQQKYGETLE</sequence>
<evidence type="ECO:0000313" key="6">
    <source>
        <dbReference type="Proteomes" id="UP000235114"/>
    </source>
</evidence>
<dbReference type="InterPro" id="IPR012440">
    <property type="entry name" value="DUF1641"/>
</dbReference>
<dbReference type="OrthoDB" id="147801at2"/>
<name>A0A2N5GSU7_9BACI</name>
<proteinExistence type="predicted"/>
<comment type="caution">
    <text evidence="3">The sequence shown here is derived from an EMBL/GenBank/DDBJ whole genome shotgun (WGS) entry which is preliminary data.</text>
</comment>
<dbReference type="RefSeq" id="WP_101575255.1">
    <property type="nucleotide sequence ID" value="NZ_PGVA01000001.1"/>
</dbReference>
<evidence type="ECO:0000313" key="3">
    <source>
        <dbReference type="EMBL" id="PLR86845.1"/>
    </source>
</evidence>
<dbReference type="PANTHER" id="PTHR38433:SF1">
    <property type="entry name" value="DUF1641 DOMAIN-CONTAINING PROTEIN"/>
    <property type="match status" value="1"/>
</dbReference>
<evidence type="ECO:0008006" key="7">
    <source>
        <dbReference type="Google" id="ProtNLM"/>
    </source>
</evidence>
<evidence type="ECO:0000313" key="5">
    <source>
        <dbReference type="Proteomes" id="UP000234951"/>
    </source>
</evidence>
<reference evidence="3 5" key="1">
    <citation type="submission" date="2017-11" db="EMBL/GenBank/DDBJ databases">
        <title>Comparitive Functional Genomics of Dry Heat Resistant strains isolated from the Viking Spacecraft.</title>
        <authorList>
            <person name="Seuylemezian A."/>
            <person name="Cooper K."/>
            <person name="Vaishampayan P."/>
        </authorList>
    </citation>
    <scope>NUCLEOTIDE SEQUENCE [LARGE SCALE GENOMIC DNA]</scope>
    <source>
        <strain evidence="3 5">M4.6</strain>
    </source>
</reference>
<gene>
    <name evidence="3" type="ORF">CU635_00725</name>
    <name evidence="4" type="ORF">CVD25_17185</name>
</gene>
<evidence type="ECO:0000256" key="1">
    <source>
        <dbReference type="SAM" id="Coils"/>
    </source>
</evidence>
<accession>A0A2N5GSU7</accession>
<reference evidence="4 6" key="2">
    <citation type="submission" date="2017-12" db="EMBL/GenBank/DDBJ databases">
        <title>Comparative Functional Genomics of Dry Heat Resistant strains isolated from the Viking Spacecraft.</title>
        <authorList>
            <person name="Seuylemezian A."/>
            <person name="Cooper K."/>
            <person name="Vaishampayan P."/>
        </authorList>
    </citation>
    <scope>NUCLEOTIDE SEQUENCE [LARGE SCALE GENOMIC DNA]</scope>
    <source>
        <strain evidence="4 6">ATCC 29669</strain>
    </source>
</reference>
<keyword evidence="1" id="KW-0175">Coiled coil</keyword>
<dbReference type="EMBL" id="PGVA01000001">
    <property type="protein sequence ID" value="PLR86845.1"/>
    <property type="molecule type" value="Genomic_DNA"/>
</dbReference>
<dbReference type="Proteomes" id="UP000235114">
    <property type="component" value="Unassembled WGS sequence"/>
</dbReference>
<dbReference type="EMBL" id="PGVD01000053">
    <property type="protein sequence ID" value="PLR93333.1"/>
    <property type="molecule type" value="Genomic_DNA"/>
</dbReference>
<feature type="coiled-coil region" evidence="1">
    <location>
        <begin position="6"/>
        <end position="33"/>
    </location>
</feature>
<protein>
    <recommendedName>
        <fullName evidence="7">DUF1641 domain-containing protein</fullName>
    </recommendedName>
</protein>
<dbReference type="AlphaFoldDB" id="A0A2N5GSU7"/>
<dbReference type="Pfam" id="PF07849">
    <property type="entry name" value="DUF1641"/>
    <property type="match status" value="1"/>
</dbReference>
<dbReference type="PANTHER" id="PTHR38433">
    <property type="match status" value="1"/>
</dbReference>
<organism evidence="3 5">
    <name type="scientific">Bacillus canaveralius</name>
    <dbReference type="NCBI Taxonomy" id="1403243"/>
    <lineage>
        <taxon>Bacteria</taxon>
        <taxon>Bacillati</taxon>
        <taxon>Bacillota</taxon>
        <taxon>Bacilli</taxon>
        <taxon>Bacillales</taxon>
        <taxon>Bacillaceae</taxon>
        <taxon>Bacillus</taxon>
    </lineage>
</organism>